<evidence type="ECO:0000313" key="2">
    <source>
        <dbReference type="EMBL" id="OCL13415.1"/>
    </source>
</evidence>
<evidence type="ECO:0000256" key="1">
    <source>
        <dbReference type="SAM" id="MobiDB-lite"/>
    </source>
</evidence>
<sequence length="312" mass="36296">MQDIWQLADIEETRFAAAASLLAIRSQQQADPVSAQLHDDDDDSEGDEITEEESMKPTARLNQASQKVLKDKFLDRLGEVLAREKTHVQLKQHYLATWRTVKSSETSGSSEEHIEFRPKAKTVLVSRLPADGKEPELVPIGFYAPPKKHERRIREYADYMPDFHRYWGSCQLDRRFRRVGAEKQEIESQNGQRFWYGDAFIVRFSQQINPFVYDVHDVPVTILHWHSLKLMFRNMWEESFLEQELGVDQYQEGLLQKTEVDKNILFERMTHVERGVLRRFPPNTLELLADFLSDSGKNSSGRVAVLLCMGLR</sequence>
<dbReference type="Proteomes" id="UP000250140">
    <property type="component" value="Unassembled WGS sequence"/>
</dbReference>
<name>A0A8E2JXM8_9PEZI</name>
<feature type="compositionally biased region" description="Acidic residues" evidence="1">
    <location>
        <begin position="39"/>
        <end position="52"/>
    </location>
</feature>
<dbReference type="OrthoDB" id="5334770at2759"/>
<gene>
    <name evidence="2" type="ORF">AOQ84DRAFT_385425</name>
</gene>
<evidence type="ECO:0000313" key="3">
    <source>
        <dbReference type="Proteomes" id="UP000250140"/>
    </source>
</evidence>
<proteinExistence type="predicted"/>
<feature type="region of interest" description="Disordered" evidence="1">
    <location>
        <begin position="28"/>
        <end position="61"/>
    </location>
</feature>
<protein>
    <submittedName>
        <fullName evidence="2">Uncharacterized protein</fullName>
    </submittedName>
</protein>
<accession>A0A8E2JXM8</accession>
<dbReference type="AlphaFoldDB" id="A0A8E2JXM8"/>
<keyword evidence="3" id="KW-1185">Reference proteome</keyword>
<reference evidence="2 3" key="1">
    <citation type="journal article" date="2016" name="Nat. Commun.">
        <title>Ectomycorrhizal ecology is imprinted in the genome of the dominant symbiotic fungus Cenococcum geophilum.</title>
        <authorList>
            <consortium name="DOE Joint Genome Institute"/>
            <person name="Peter M."/>
            <person name="Kohler A."/>
            <person name="Ohm R.A."/>
            <person name="Kuo A."/>
            <person name="Krutzmann J."/>
            <person name="Morin E."/>
            <person name="Arend M."/>
            <person name="Barry K.W."/>
            <person name="Binder M."/>
            <person name="Choi C."/>
            <person name="Clum A."/>
            <person name="Copeland A."/>
            <person name="Grisel N."/>
            <person name="Haridas S."/>
            <person name="Kipfer T."/>
            <person name="LaButti K."/>
            <person name="Lindquist E."/>
            <person name="Lipzen A."/>
            <person name="Maire R."/>
            <person name="Meier B."/>
            <person name="Mihaltcheva S."/>
            <person name="Molinier V."/>
            <person name="Murat C."/>
            <person name="Poggeler S."/>
            <person name="Quandt C.A."/>
            <person name="Sperisen C."/>
            <person name="Tritt A."/>
            <person name="Tisserant E."/>
            <person name="Crous P.W."/>
            <person name="Henrissat B."/>
            <person name="Nehls U."/>
            <person name="Egli S."/>
            <person name="Spatafora J.W."/>
            <person name="Grigoriev I.V."/>
            <person name="Martin F.M."/>
        </authorList>
    </citation>
    <scope>NUCLEOTIDE SEQUENCE [LARGE SCALE GENOMIC DNA]</scope>
    <source>
        <strain evidence="2 3">CBS 207.34</strain>
    </source>
</reference>
<organism evidence="2 3">
    <name type="scientific">Glonium stellatum</name>
    <dbReference type="NCBI Taxonomy" id="574774"/>
    <lineage>
        <taxon>Eukaryota</taxon>
        <taxon>Fungi</taxon>
        <taxon>Dikarya</taxon>
        <taxon>Ascomycota</taxon>
        <taxon>Pezizomycotina</taxon>
        <taxon>Dothideomycetes</taxon>
        <taxon>Pleosporomycetidae</taxon>
        <taxon>Gloniales</taxon>
        <taxon>Gloniaceae</taxon>
        <taxon>Glonium</taxon>
    </lineage>
</organism>
<dbReference type="EMBL" id="KV748726">
    <property type="protein sequence ID" value="OCL13415.1"/>
    <property type="molecule type" value="Genomic_DNA"/>
</dbReference>